<dbReference type="PANTHER" id="PTHR44757:SF2">
    <property type="entry name" value="BIOFILM ARCHITECTURE MAINTENANCE PROTEIN MBAA"/>
    <property type="match status" value="1"/>
</dbReference>
<evidence type="ECO:0000313" key="3">
    <source>
        <dbReference type="EMBL" id="KKN93840.1"/>
    </source>
</evidence>
<dbReference type="InterPro" id="IPR029787">
    <property type="entry name" value="Nucleotide_cyclase"/>
</dbReference>
<dbReference type="SUPFAM" id="SSF55073">
    <property type="entry name" value="Nucleotide cyclase"/>
    <property type="match status" value="1"/>
</dbReference>
<dbReference type="InterPro" id="IPR052155">
    <property type="entry name" value="Biofilm_reg_signaling"/>
</dbReference>
<dbReference type="InterPro" id="IPR000160">
    <property type="entry name" value="GGDEF_dom"/>
</dbReference>
<dbReference type="AlphaFoldDB" id="A0A0F9UKS7"/>
<comment type="caution">
    <text evidence="3">The sequence shown here is derived from an EMBL/GenBank/DDBJ whole genome shotgun (WGS) entry which is preliminary data.</text>
</comment>
<dbReference type="SMART" id="SM00267">
    <property type="entry name" value="GGDEF"/>
    <property type="match status" value="1"/>
</dbReference>
<dbReference type="PANTHER" id="PTHR44757">
    <property type="entry name" value="DIGUANYLATE CYCLASE DGCP"/>
    <property type="match status" value="1"/>
</dbReference>
<dbReference type="NCBIfam" id="TIGR00254">
    <property type="entry name" value="GGDEF"/>
    <property type="match status" value="1"/>
</dbReference>
<dbReference type="Gene3D" id="3.30.450.20">
    <property type="entry name" value="PAS domain"/>
    <property type="match status" value="1"/>
</dbReference>
<feature type="transmembrane region" description="Helical" evidence="1">
    <location>
        <begin position="166"/>
        <end position="183"/>
    </location>
</feature>
<dbReference type="InterPro" id="IPR043128">
    <property type="entry name" value="Rev_trsase/Diguanyl_cyclase"/>
</dbReference>
<keyword evidence="1" id="KW-0472">Membrane</keyword>
<dbReference type="InterPro" id="IPR035965">
    <property type="entry name" value="PAS-like_dom_sf"/>
</dbReference>
<sequence length="512" mass="57443">MYNSSDEQTHSQRLRNEKIRLLYGNIWQPVCAGILGAALLVFLMWEMADTTVLVSWLIAILLVYGLRIIIAVYFLRSSSAEQRHPRWLRMFVLAVLLTGCIWGAGGVLMFDGNQPEQTAALAIVLAGVAAGCVTMLSAIWWLVLFFILPIAIPLQLLFIFSNAPTHTIIGILLGLFVLLLIATSHRLGRLIHNNIELNLTMAAREAQLLESENRYLSIFKHSPLGVLHFNQQGCVTDCNEKLLEMLALDRSKLLGLCILNCEHAGIKTATQNALNRGAGYYEGTFSVLYVPNSSEGTPVRAFFNGVHSVDDEIVGGVVIIEDFTERKRNEEVIYRQAYYDALTDLPNRRLLIERLATLCDDSQIEKQGGLLMFLDMDRFKLINDTWGHATGDDLLVQVARRLEGCLCEGDIVARLSGDEFVLLGLFEECSEQVLEAHAEAYMRAVQQALSPPYRLANREVEVTPSIGYTCFTVAACDHEEVLKQADLAMYRAKTEGRARLCRFQPWMREAMH</sequence>
<name>A0A0F9UKS7_9ZZZZ</name>
<dbReference type="EMBL" id="LAZR01000083">
    <property type="protein sequence ID" value="KKN93840.1"/>
    <property type="molecule type" value="Genomic_DNA"/>
</dbReference>
<organism evidence="3">
    <name type="scientific">marine sediment metagenome</name>
    <dbReference type="NCBI Taxonomy" id="412755"/>
    <lineage>
        <taxon>unclassified sequences</taxon>
        <taxon>metagenomes</taxon>
        <taxon>ecological metagenomes</taxon>
    </lineage>
</organism>
<proteinExistence type="predicted"/>
<dbReference type="Pfam" id="PF13426">
    <property type="entry name" value="PAS_9"/>
    <property type="match status" value="1"/>
</dbReference>
<reference evidence="3" key="1">
    <citation type="journal article" date="2015" name="Nature">
        <title>Complex archaea that bridge the gap between prokaryotes and eukaryotes.</title>
        <authorList>
            <person name="Spang A."/>
            <person name="Saw J.H."/>
            <person name="Jorgensen S.L."/>
            <person name="Zaremba-Niedzwiedzka K."/>
            <person name="Martijn J."/>
            <person name="Lind A.E."/>
            <person name="van Eijk R."/>
            <person name="Schleper C."/>
            <person name="Guy L."/>
            <person name="Ettema T.J."/>
        </authorList>
    </citation>
    <scope>NUCLEOTIDE SEQUENCE</scope>
</reference>
<keyword evidence="1" id="KW-0812">Transmembrane</keyword>
<dbReference type="PROSITE" id="PS50887">
    <property type="entry name" value="GGDEF"/>
    <property type="match status" value="1"/>
</dbReference>
<feature type="domain" description="GGDEF" evidence="2">
    <location>
        <begin position="367"/>
        <end position="505"/>
    </location>
</feature>
<accession>A0A0F9UKS7</accession>
<feature type="transmembrane region" description="Helical" evidence="1">
    <location>
        <begin position="21"/>
        <end position="45"/>
    </location>
</feature>
<keyword evidence="1" id="KW-1133">Transmembrane helix</keyword>
<feature type="transmembrane region" description="Helical" evidence="1">
    <location>
        <begin position="51"/>
        <end position="75"/>
    </location>
</feature>
<dbReference type="Pfam" id="PF00990">
    <property type="entry name" value="GGDEF"/>
    <property type="match status" value="1"/>
</dbReference>
<protein>
    <recommendedName>
        <fullName evidence="2">GGDEF domain-containing protein</fullName>
    </recommendedName>
</protein>
<dbReference type="NCBIfam" id="TIGR00229">
    <property type="entry name" value="sensory_box"/>
    <property type="match status" value="1"/>
</dbReference>
<feature type="transmembrane region" description="Helical" evidence="1">
    <location>
        <begin position="117"/>
        <end position="136"/>
    </location>
</feature>
<evidence type="ECO:0000259" key="2">
    <source>
        <dbReference type="PROSITE" id="PS50887"/>
    </source>
</evidence>
<dbReference type="InterPro" id="IPR000014">
    <property type="entry name" value="PAS"/>
</dbReference>
<evidence type="ECO:0000256" key="1">
    <source>
        <dbReference type="SAM" id="Phobius"/>
    </source>
</evidence>
<gene>
    <name evidence="3" type="ORF">LCGC14_0193370</name>
</gene>
<dbReference type="CDD" id="cd01949">
    <property type="entry name" value="GGDEF"/>
    <property type="match status" value="1"/>
</dbReference>
<feature type="transmembrane region" description="Helical" evidence="1">
    <location>
        <begin position="87"/>
        <end position="105"/>
    </location>
</feature>
<dbReference type="Gene3D" id="3.30.70.270">
    <property type="match status" value="1"/>
</dbReference>
<dbReference type="SUPFAM" id="SSF55785">
    <property type="entry name" value="PYP-like sensor domain (PAS domain)"/>
    <property type="match status" value="1"/>
</dbReference>